<evidence type="ECO:0000256" key="6">
    <source>
        <dbReference type="ARBA" id="ARBA00022485"/>
    </source>
</evidence>
<dbReference type="InterPro" id="IPR015797">
    <property type="entry name" value="NUDIX_hydrolase-like_dom_sf"/>
</dbReference>
<dbReference type="FunFam" id="1.10.340.30:FF:000002">
    <property type="entry name" value="Adenine DNA glycosylase"/>
    <property type="match status" value="1"/>
</dbReference>
<dbReference type="PANTHER" id="PTHR42944:SF1">
    <property type="entry name" value="ADENINE DNA GLYCOSYLASE"/>
    <property type="match status" value="1"/>
</dbReference>
<dbReference type="GO" id="GO:0006284">
    <property type="term" value="P:base-excision repair"/>
    <property type="evidence" value="ECO:0007669"/>
    <property type="project" value="UniProtKB-UniRule"/>
</dbReference>
<dbReference type="SMART" id="SM00478">
    <property type="entry name" value="ENDO3c"/>
    <property type="match status" value="1"/>
</dbReference>
<dbReference type="InterPro" id="IPR003265">
    <property type="entry name" value="HhH-GPD_domain"/>
</dbReference>
<sequence>MERKEKLAALAAPLLAWYDKNRRDLPWRENTDPYRVWVSEIMLQQTRVEAAKDHYIRFLRELPTVSALAACPEDKLLKLWEGLGYYSRAKNMQKAAREIAARGRFPDTAEELEKLPGVGKYTAGAIASISFGKPSPAVDGNVVRVLSRILGDAEPQDALRGRYFAELAPAYPKERRGDFTQSLMELGALLCLPASPKCLLCPVCGICETKSDALPLKKEKPARKETDMTVFIFKNEGGLWLKKRESGVLSGLTEFYNTEEKLSAAQAETFLCAAGLQNVSLKRAGTHKHVFTHLIWHMTAYIAETGENIAALPAFSALRFYTKEEAEKSISLPSAFRWCLKFI</sequence>
<dbReference type="Pfam" id="PF00633">
    <property type="entry name" value="HHH"/>
    <property type="match status" value="1"/>
</dbReference>
<evidence type="ECO:0000259" key="15">
    <source>
        <dbReference type="SMART" id="SM00478"/>
    </source>
</evidence>
<dbReference type="InterPro" id="IPR023170">
    <property type="entry name" value="HhH_base_excis_C"/>
</dbReference>
<dbReference type="Proteomes" id="UP000824132">
    <property type="component" value="Unassembled WGS sequence"/>
</dbReference>
<keyword evidence="6" id="KW-0004">4Fe-4S</keyword>
<dbReference type="Pfam" id="PF14815">
    <property type="entry name" value="NUDIX_4"/>
    <property type="match status" value="1"/>
</dbReference>
<evidence type="ECO:0000313" key="16">
    <source>
        <dbReference type="EMBL" id="HIZ03906.1"/>
    </source>
</evidence>
<dbReference type="CDD" id="cd03431">
    <property type="entry name" value="NUDIX_DNA_Glycosylase_C-MutY"/>
    <property type="match status" value="1"/>
</dbReference>
<keyword evidence="10 14" id="KW-0408">Iron</keyword>
<evidence type="ECO:0000256" key="13">
    <source>
        <dbReference type="ARBA" id="ARBA00023295"/>
    </source>
</evidence>
<comment type="catalytic activity">
    <reaction evidence="1 14">
        <text>Hydrolyzes free adenine bases from 7,8-dihydro-8-oxoguanine:adenine mismatched double-stranded DNA, leaving an apurinic site.</text>
        <dbReference type="EC" id="3.2.2.31"/>
    </reaction>
</comment>
<dbReference type="GO" id="GO:0006298">
    <property type="term" value="P:mismatch repair"/>
    <property type="evidence" value="ECO:0007669"/>
    <property type="project" value="TreeGrafter"/>
</dbReference>
<evidence type="ECO:0000256" key="9">
    <source>
        <dbReference type="ARBA" id="ARBA00022801"/>
    </source>
</evidence>
<keyword evidence="13 14" id="KW-0326">Glycosidase</keyword>
<dbReference type="InterPro" id="IPR011257">
    <property type="entry name" value="DNA_glycosylase"/>
</dbReference>
<dbReference type="SUPFAM" id="SSF48150">
    <property type="entry name" value="DNA-glycosylase"/>
    <property type="match status" value="1"/>
</dbReference>
<dbReference type="CDD" id="cd00056">
    <property type="entry name" value="ENDO3c"/>
    <property type="match status" value="1"/>
</dbReference>
<reference evidence="16" key="2">
    <citation type="submission" date="2021-04" db="EMBL/GenBank/DDBJ databases">
        <authorList>
            <person name="Gilroy R."/>
        </authorList>
    </citation>
    <scope>NUCLEOTIDE SEQUENCE</scope>
    <source>
        <strain evidence="16">CHK187-5294</strain>
    </source>
</reference>
<dbReference type="InterPro" id="IPR004036">
    <property type="entry name" value="Endonuclease-III-like_CS2"/>
</dbReference>
<reference evidence="16" key="1">
    <citation type="journal article" date="2021" name="PeerJ">
        <title>Extensive microbial diversity within the chicken gut microbiome revealed by metagenomics and culture.</title>
        <authorList>
            <person name="Gilroy R."/>
            <person name="Ravi A."/>
            <person name="Getino M."/>
            <person name="Pursley I."/>
            <person name="Horton D.L."/>
            <person name="Alikhan N.F."/>
            <person name="Baker D."/>
            <person name="Gharbi K."/>
            <person name="Hall N."/>
            <person name="Watson M."/>
            <person name="Adriaenssens E.M."/>
            <person name="Foster-Nyarko E."/>
            <person name="Jarju S."/>
            <person name="Secka A."/>
            <person name="Antonio M."/>
            <person name="Oren A."/>
            <person name="Chaudhuri R.R."/>
            <person name="La Ragione R."/>
            <person name="Hildebrand F."/>
            <person name="Pallen M.J."/>
        </authorList>
    </citation>
    <scope>NUCLEOTIDE SEQUENCE</scope>
    <source>
        <strain evidence="16">CHK187-5294</strain>
    </source>
</reference>
<keyword evidence="7" id="KW-0479">Metal-binding</keyword>
<dbReference type="InterPro" id="IPR000445">
    <property type="entry name" value="HhH_motif"/>
</dbReference>
<dbReference type="Gene3D" id="3.90.79.10">
    <property type="entry name" value="Nucleoside Triphosphate Pyrophosphohydrolase"/>
    <property type="match status" value="1"/>
</dbReference>
<dbReference type="GO" id="GO:0046872">
    <property type="term" value="F:metal ion binding"/>
    <property type="evidence" value="ECO:0007669"/>
    <property type="project" value="UniProtKB-UniRule"/>
</dbReference>
<comment type="cofactor">
    <cofactor evidence="14">
        <name>[4Fe-4S] cluster</name>
        <dbReference type="ChEBI" id="CHEBI:49883"/>
    </cofactor>
    <text evidence="14">Binds 1 [4Fe-4S] cluster.</text>
</comment>
<dbReference type="Gene3D" id="1.10.1670.10">
    <property type="entry name" value="Helix-hairpin-Helix base-excision DNA repair enzymes (C-terminal)"/>
    <property type="match status" value="1"/>
</dbReference>
<dbReference type="SUPFAM" id="SSF55811">
    <property type="entry name" value="Nudix"/>
    <property type="match status" value="1"/>
</dbReference>
<dbReference type="Pfam" id="PF00730">
    <property type="entry name" value="HhH-GPD"/>
    <property type="match status" value="1"/>
</dbReference>
<dbReference type="InterPro" id="IPR044298">
    <property type="entry name" value="MIG/MutY"/>
</dbReference>
<gene>
    <name evidence="16" type="ORF">H9727_06425</name>
</gene>
<accession>A0A9D2CZY8</accession>
<dbReference type="InterPro" id="IPR004035">
    <property type="entry name" value="Endouclease-III_FeS-bd_BS"/>
</dbReference>
<dbReference type="GO" id="GO:0035485">
    <property type="term" value="F:adenine/guanine mispair binding"/>
    <property type="evidence" value="ECO:0007669"/>
    <property type="project" value="TreeGrafter"/>
</dbReference>
<evidence type="ECO:0000256" key="12">
    <source>
        <dbReference type="ARBA" id="ARBA00023204"/>
    </source>
</evidence>
<evidence type="ECO:0000256" key="7">
    <source>
        <dbReference type="ARBA" id="ARBA00022723"/>
    </source>
</evidence>
<dbReference type="InterPro" id="IPR029119">
    <property type="entry name" value="MutY_C"/>
</dbReference>
<dbReference type="GO" id="GO:0000701">
    <property type="term" value="F:purine-specific mismatch base pair DNA N-glycosylase activity"/>
    <property type="evidence" value="ECO:0007669"/>
    <property type="project" value="UniProtKB-EC"/>
</dbReference>
<comment type="similarity">
    <text evidence="3 14">Belongs to the Nth/MutY family.</text>
</comment>
<organism evidence="16 17">
    <name type="scientific">Candidatus Borkfalkia avistercoris</name>
    <dbReference type="NCBI Taxonomy" id="2838504"/>
    <lineage>
        <taxon>Bacteria</taxon>
        <taxon>Bacillati</taxon>
        <taxon>Bacillota</taxon>
        <taxon>Clostridia</taxon>
        <taxon>Christensenellales</taxon>
        <taxon>Christensenellaceae</taxon>
        <taxon>Candidatus Borkfalkia</taxon>
    </lineage>
</organism>
<protein>
    <recommendedName>
        <fullName evidence="5 14">Adenine DNA glycosylase</fullName>
        <ecNumber evidence="4 14">3.2.2.31</ecNumber>
    </recommendedName>
</protein>
<evidence type="ECO:0000256" key="11">
    <source>
        <dbReference type="ARBA" id="ARBA00023014"/>
    </source>
</evidence>
<dbReference type="EMBL" id="DXCL01000038">
    <property type="protein sequence ID" value="HIZ03906.1"/>
    <property type="molecule type" value="Genomic_DNA"/>
</dbReference>
<comment type="function">
    <text evidence="2">Adenine glycosylase active on G-A mispairs. MutY also corrects error-prone DNA synthesis past GO lesions which are due to the oxidatively damaged form of guanine: 7,8-dihydro-8-oxoguanine (8-oxo-dGTP).</text>
</comment>
<evidence type="ECO:0000256" key="8">
    <source>
        <dbReference type="ARBA" id="ARBA00022763"/>
    </source>
</evidence>
<dbReference type="Gene3D" id="1.10.340.30">
    <property type="entry name" value="Hypothetical protein, domain 2"/>
    <property type="match status" value="1"/>
</dbReference>
<evidence type="ECO:0000256" key="4">
    <source>
        <dbReference type="ARBA" id="ARBA00012045"/>
    </source>
</evidence>
<evidence type="ECO:0000256" key="3">
    <source>
        <dbReference type="ARBA" id="ARBA00008343"/>
    </source>
</evidence>
<dbReference type="GO" id="GO:0051539">
    <property type="term" value="F:4 iron, 4 sulfur cluster binding"/>
    <property type="evidence" value="ECO:0007669"/>
    <property type="project" value="UniProtKB-UniRule"/>
</dbReference>
<dbReference type="GO" id="GO:0032357">
    <property type="term" value="F:oxidized purine DNA binding"/>
    <property type="evidence" value="ECO:0007669"/>
    <property type="project" value="TreeGrafter"/>
</dbReference>
<evidence type="ECO:0000256" key="14">
    <source>
        <dbReference type="RuleBase" id="RU365096"/>
    </source>
</evidence>
<keyword evidence="12" id="KW-0234">DNA repair</keyword>
<evidence type="ECO:0000256" key="1">
    <source>
        <dbReference type="ARBA" id="ARBA00000843"/>
    </source>
</evidence>
<dbReference type="AlphaFoldDB" id="A0A9D2CZY8"/>
<evidence type="ECO:0000256" key="2">
    <source>
        <dbReference type="ARBA" id="ARBA00002933"/>
    </source>
</evidence>
<evidence type="ECO:0000256" key="5">
    <source>
        <dbReference type="ARBA" id="ARBA00022023"/>
    </source>
</evidence>
<name>A0A9D2CZY8_9FIRM</name>
<evidence type="ECO:0000313" key="17">
    <source>
        <dbReference type="Proteomes" id="UP000824132"/>
    </source>
</evidence>
<evidence type="ECO:0000256" key="10">
    <source>
        <dbReference type="ARBA" id="ARBA00023004"/>
    </source>
</evidence>
<keyword evidence="9" id="KW-0378">Hydrolase</keyword>
<feature type="domain" description="HhH-GPD" evidence="15">
    <location>
        <begin position="42"/>
        <end position="189"/>
    </location>
</feature>
<dbReference type="PROSITE" id="PS01155">
    <property type="entry name" value="ENDONUCLEASE_III_2"/>
    <property type="match status" value="1"/>
</dbReference>
<keyword evidence="8 14" id="KW-0227">DNA damage</keyword>
<dbReference type="PROSITE" id="PS00764">
    <property type="entry name" value="ENDONUCLEASE_III_1"/>
    <property type="match status" value="1"/>
</dbReference>
<dbReference type="GO" id="GO:0034039">
    <property type="term" value="F:8-oxo-7,8-dihydroguanine DNA N-glycosylase activity"/>
    <property type="evidence" value="ECO:0007669"/>
    <property type="project" value="TreeGrafter"/>
</dbReference>
<proteinExistence type="inferred from homology"/>
<keyword evidence="11" id="KW-0411">Iron-sulfur</keyword>
<dbReference type="EC" id="3.2.2.31" evidence="4 14"/>
<comment type="caution">
    <text evidence="16">The sequence shown here is derived from an EMBL/GenBank/DDBJ whole genome shotgun (WGS) entry which is preliminary data.</text>
</comment>
<dbReference type="PANTHER" id="PTHR42944">
    <property type="entry name" value="ADENINE DNA GLYCOSYLASE"/>
    <property type="match status" value="1"/>
</dbReference>